<evidence type="ECO:0000256" key="1">
    <source>
        <dbReference type="ARBA" id="ARBA00022722"/>
    </source>
</evidence>
<dbReference type="SMART" id="SM00479">
    <property type="entry name" value="EXOIII"/>
    <property type="match status" value="1"/>
</dbReference>
<evidence type="ECO:0000313" key="6">
    <source>
        <dbReference type="Proteomes" id="UP000315439"/>
    </source>
</evidence>
<evidence type="ECO:0000313" key="5">
    <source>
        <dbReference type="EMBL" id="TQV87298.1"/>
    </source>
</evidence>
<comment type="caution">
    <text evidence="5">The sequence shown here is derived from an EMBL/GenBank/DDBJ whole genome shotgun (WGS) entry which is preliminary data.</text>
</comment>
<dbReference type="GO" id="GO:0005829">
    <property type="term" value="C:cytosol"/>
    <property type="evidence" value="ECO:0007669"/>
    <property type="project" value="TreeGrafter"/>
</dbReference>
<protein>
    <submittedName>
        <fullName evidence="5">DNA polymerase III subunit epsilon</fullName>
    </submittedName>
</protein>
<accession>A0A545UCW0</accession>
<gene>
    <name evidence="5" type="ORF">FLL46_12670</name>
</gene>
<feature type="domain" description="Exonuclease" evidence="4">
    <location>
        <begin position="55"/>
        <end position="229"/>
    </location>
</feature>
<evidence type="ECO:0000256" key="2">
    <source>
        <dbReference type="ARBA" id="ARBA00022801"/>
    </source>
</evidence>
<keyword evidence="6" id="KW-1185">Reference proteome</keyword>
<dbReference type="PANTHER" id="PTHR30231">
    <property type="entry name" value="DNA POLYMERASE III SUBUNIT EPSILON"/>
    <property type="match status" value="1"/>
</dbReference>
<dbReference type="PANTHER" id="PTHR30231:SF4">
    <property type="entry name" value="PROTEIN NEN2"/>
    <property type="match status" value="1"/>
</dbReference>
<dbReference type="Proteomes" id="UP000315439">
    <property type="component" value="Unassembled WGS sequence"/>
</dbReference>
<dbReference type="GO" id="GO:0003676">
    <property type="term" value="F:nucleic acid binding"/>
    <property type="evidence" value="ECO:0007669"/>
    <property type="project" value="InterPro"/>
</dbReference>
<dbReference type="OrthoDB" id="5497329at2"/>
<organism evidence="5 6">
    <name type="scientific">Aliikangiella coralliicola</name>
    <dbReference type="NCBI Taxonomy" id="2592383"/>
    <lineage>
        <taxon>Bacteria</taxon>
        <taxon>Pseudomonadati</taxon>
        <taxon>Pseudomonadota</taxon>
        <taxon>Gammaproteobacteria</taxon>
        <taxon>Oceanospirillales</taxon>
        <taxon>Pleioneaceae</taxon>
        <taxon>Aliikangiella</taxon>
    </lineage>
</organism>
<dbReference type="SUPFAM" id="SSF53098">
    <property type="entry name" value="Ribonuclease H-like"/>
    <property type="match status" value="1"/>
</dbReference>
<dbReference type="GO" id="GO:0008408">
    <property type="term" value="F:3'-5' exonuclease activity"/>
    <property type="evidence" value="ECO:0007669"/>
    <property type="project" value="TreeGrafter"/>
</dbReference>
<sequence length="246" mass="27740">MNLFFKKIRNRNKINENLSATTRSNYEQYLASHPATCNANNHEEKLSEKELGDTPLIAVDFETTGLNETYDEIISMGFCPIVDNKIRLADCLHIVIKPEQALSSENVAIHGLTDDQVNAGLSPELGLSKFLELTKGKVIVAHYHQIERTFIQNLAKKILGRPIPLSIIDTFEVAKTIKRQNQQPITSNSLRLFNLRNEIGLPHYKAHNALEDAISTAELLLAQQALLDLPNEKIFLKQLGLINYKK</sequence>
<dbReference type="EMBL" id="VIKS01000008">
    <property type="protein sequence ID" value="TQV87298.1"/>
    <property type="molecule type" value="Genomic_DNA"/>
</dbReference>
<proteinExistence type="predicted"/>
<dbReference type="Pfam" id="PF00929">
    <property type="entry name" value="RNase_T"/>
    <property type="match status" value="1"/>
</dbReference>
<dbReference type="AlphaFoldDB" id="A0A545UCW0"/>
<dbReference type="Gene3D" id="3.30.420.10">
    <property type="entry name" value="Ribonuclease H-like superfamily/Ribonuclease H"/>
    <property type="match status" value="1"/>
</dbReference>
<evidence type="ECO:0000259" key="4">
    <source>
        <dbReference type="SMART" id="SM00479"/>
    </source>
</evidence>
<dbReference type="InterPro" id="IPR036397">
    <property type="entry name" value="RNaseH_sf"/>
</dbReference>
<keyword evidence="2" id="KW-0378">Hydrolase</keyword>
<dbReference type="CDD" id="cd06127">
    <property type="entry name" value="DEDDh"/>
    <property type="match status" value="1"/>
</dbReference>
<dbReference type="RefSeq" id="WP_142893898.1">
    <property type="nucleotide sequence ID" value="NZ_ML660164.1"/>
</dbReference>
<dbReference type="GO" id="GO:0006259">
    <property type="term" value="P:DNA metabolic process"/>
    <property type="evidence" value="ECO:0007669"/>
    <property type="project" value="UniProtKB-ARBA"/>
</dbReference>
<keyword evidence="1" id="KW-0540">Nuclease</keyword>
<name>A0A545UCW0_9GAMM</name>
<keyword evidence="3" id="KW-0269">Exonuclease</keyword>
<evidence type="ECO:0000256" key="3">
    <source>
        <dbReference type="ARBA" id="ARBA00022839"/>
    </source>
</evidence>
<dbReference type="InterPro" id="IPR012337">
    <property type="entry name" value="RNaseH-like_sf"/>
</dbReference>
<dbReference type="InterPro" id="IPR013520">
    <property type="entry name" value="Ribonucl_H"/>
</dbReference>
<reference evidence="5 6" key="1">
    <citation type="submission" date="2019-07" db="EMBL/GenBank/DDBJ databases">
        <title>Draft genome for Aliikangiella sp. M105.</title>
        <authorList>
            <person name="Wang G."/>
        </authorList>
    </citation>
    <scope>NUCLEOTIDE SEQUENCE [LARGE SCALE GENOMIC DNA]</scope>
    <source>
        <strain evidence="5 6">M105</strain>
    </source>
</reference>